<evidence type="ECO:0000259" key="1">
    <source>
        <dbReference type="SMART" id="SM00850"/>
    </source>
</evidence>
<protein>
    <submittedName>
        <fullName evidence="2">LytTr DNA-binding domain-containing protein</fullName>
    </submittedName>
</protein>
<keyword evidence="2" id="KW-0238">DNA-binding</keyword>
<comment type="caution">
    <text evidence="2">The sequence shown here is derived from an EMBL/GenBank/DDBJ whole genome shotgun (WGS) entry which is preliminary data.</text>
</comment>
<dbReference type="Pfam" id="PF04397">
    <property type="entry name" value="LytTR"/>
    <property type="match status" value="1"/>
</dbReference>
<dbReference type="SMART" id="SM00850">
    <property type="entry name" value="LytTR"/>
    <property type="match status" value="1"/>
</dbReference>
<dbReference type="OrthoDB" id="2664085at2"/>
<dbReference type="AlphaFoldDB" id="A0A3D9JMQ0"/>
<accession>A0A3D9JMQ0</accession>
<evidence type="ECO:0000313" key="3">
    <source>
        <dbReference type="Proteomes" id="UP000256977"/>
    </source>
</evidence>
<evidence type="ECO:0000313" key="2">
    <source>
        <dbReference type="EMBL" id="RED75391.1"/>
    </source>
</evidence>
<dbReference type="RefSeq" id="WP_116062129.1">
    <property type="nucleotide sequence ID" value="NZ_QRDZ01000015.1"/>
</dbReference>
<dbReference type="Gene3D" id="2.40.50.1020">
    <property type="entry name" value="LytTr DNA-binding domain"/>
    <property type="match status" value="1"/>
</dbReference>
<organism evidence="2 3">
    <name type="scientific">Cohnella phaseoli</name>
    <dbReference type="NCBI Taxonomy" id="456490"/>
    <lineage>
        <taxon>Bacteria</taxon>
        <taxon>Bacillati</taxon>
        <taxon>Bacillota</taxon>
        <taxon>Bacilli</taxon>
        <taxon>Bacillales</taxon>
        <taxon>Paenibacillaceae</taxon>
        <taxon>Cohnella</taxon>
    </lineage>
</organism>
<name>A0A3D9JMQ0_9BACL</name>
<feature type="domain" description="HTH LytTR-type" evidence="1">
    <location>
        <begin position="13"/>
        <end position="116"/>
    </location>
</feature>
<gene>
    <name evidence="2" type="ORF">DFP98_1156</name>
</gene>
<dbReference type="GO" id="GO:0003677">
    <property type="term" value="F:DNA binding"/>
    <property type="evidence" value="ECO:0007669"/>
    <property type="project" value="UniProtKB-KW"/>
</dbReference>
<dbReference type="EMBL" id="QRDZ01000015">
    <property type="protein sequence ID" value="RED75391.1"/>
    <property type="molecule type" value="Genomic_DNA"/>
</dbReference>
<reference evidence="2 3" key="1">
    <citation type="submission" date="2018-07" db="EMBL/GenBank/DDBJ databases">
        <title>Genomic Encyclopedia of Type Strains, Phase III (KMG-III): the genomes of soil and plant-associated and newly described type strains.</title>
        <authorList>
            <person name="Whitman W."/>
        </authorList>
    </citation>
    <scope>NUCLEOTIDE SEQUENCE [LARGE SCALE GENOMIC DNA]</scope>
    <source>
        <strain evidence="2 3">CECT 7287</strain>
    </source>
</reference>
<dbReference type="InterPro" id="IPR007492">
    <property type="entry name" value="LytTR_DNA-bd_dom"/>
</dbReference>
<sequence>MQLTVTRDIEGKSGISNLPVRDILFLQSDLTSKWIAVHTLDDQFYIPGTLIYWTEALKQGGYQFEKVDRNIVVHVPRICKMDRIFVKAYFEIETTSQSKSITLSQKHFKLLDKQLRGVQGIVYI</sequence>
<proteinExistence type="predicted"/>
<dbReference type="Proteomes" id="UP000256977">
    <property type="component" value="Unassembled WGS sequence"/>
</dbReference>
<keyword evidence="3" id="KW-1185">Reference proteome</keyword>